<keyword evidence="2" id="KW-1185">Reference proteome</keyword>
<dbReference type="eggNOG" id="COG2834">
    <property type="taxonomic scope" value="Bacteria"/>
</dbReference>
<dbReference type="RefSeq" id="WP_014779812.1">
    <property type="nucleotide sequence ID" value="NC_018012.1"/>
</dbReference>
<proteinExistence type="predicted"/>
<name>I3YEJ6_THIV6</name>
<dbReference type="Proteomes" id="UP000006062">
    <property type="component" value="Chromosome"/>
</dbReference>
<evidence type="ECO:0000313" key="2">
    <source>
        <dbReference type="Proteomes" id="UP000006062"/>
    </source>
</evidence>
<dbReference type="AlphaFoldDB" id="I3YEJ6"/>
<gene>
    <name evidence="1" type="ordered locus">Thivi_3548</name>
</gene>
<protein>
    <submittedName>
        <fullName evidence="1">Uncharacterized protein</fullName>
    </submittedName>
</protein>
<dbReference type="KEGG" id="tvi:Thivi_3548"/>
<dbReference type="HOGENOM" id="CLU_327028_0_0_6"/>
<organism evidence="1 2">
    <name type="scientific">Thiocystis violascens (strain ATCC 17096 / DSM 198 / 6111)</name>
    <name type="common">Chromatium violascens</name>
    <dbReference type="NCBI Taxonomy" id="765911"/>
    <lineage>
        <taxon>Bacteria</taxon>
        <taxon>Pseudomonadati</taxon>
        <taxon>Pseudomonadota</taxon>
        <taxon>Gammaproteobacteria</taxon>
        <taxon>Chromatiales</taxon>
        <taxon>Chromatiaceae</taxon>
        <taxon>Thiocystis</taxon>
    </lineage>
</organism>
<sequence length="880" mass="98083">MRLPWGDGRYVEFLPEGITQLEGIGIEILTNAAFDWHLENLFFYTQKTDTPGAGTFQLKKIGTPVPHARQRTTALGSYASVTLPRVSNVTDRVRIVFAPVQYCSTDKDTGVETCWIVMELQKSPLSVTSIPVDAEVWVYDYETITATLADNFEDFGGHAISNIEFPETTLFVKSVQSVENVGGEPEAYRILRYNSEDKAVTIDVSSRTLTSFEQIKIVIVKKLLIDPENYTITTSLSGKVVVAWTDNAWTSANSGKTFRCTYPVSGRSDSVCSLALIGDRQVRDVSLNAANVDENSPGVAIFSRIVMLEQDNTVGRGQMTICPIRDGYGSHDGALQEMYLDTLKMATTTRQIQFTETPMHWGTTPHISFGGELMADEPLHYMGVVTDKLTQGNVTNIIVAGGGLNAAKVRMTDYWWGWGNAVHDSGVSYIDVMRTGIRKDISQSVLAQRLSQFNYFIEVTIFNSKWLRINQNHIGIGPDGAIRFGRSWYYEMADGVAYRSINRAVHDFSPAYYDPIVEDGNAYDYQYHYLTNYPGFWTCTTLGARWGGDVVTILDQWLTLAGLYADQYDCAGVICSELIVGYKYSYSPNDLILYNEWRQASGLSALIEFARKANGDYDCDDETLWSWKVWQTNYALGLMADMLHAHGKLLGASVEVDSFVSMQNKDSPAWDGINKFRGADGAWYTRDLSKNSRRYGQDYAAMLQDGRADFLYAWLYYRYSPEPWWREKPDTVDDFIEAYPHLRERMMVSIGLYPSSNPPDSVEEVEEYIGKLSQAGYQVAYPGWPRVITTEKYQPIWDWFSDYTPEAVGAGALALNPKHCGAMPFYLAQGTASIAFSGSRVAGYETRSANGVPSGGGAVDGAVTLTFGPGGAVIETPEVS</sequence>
<accession>I3YEJ6</accession>
<dbReference type="STRING" id="765911.Thivi_3548"/>
<dbReference type="EMBL" id="CP003154">
    <property type="protein sequence ID" value="AFL75414.1"/>
    <property type="molecule type" value="Genomic_DNA"/>
</dbReference>
<evidence type="ECO:0000313" key="1">
    <source>
        <dbReference type="EMBL" id="AFL75414.1"/>
    </source>
</evidence>
<reference evidence="1 2" key="1">
    <citation type="submission" date="2012-06" db="EMBL/GenBank/DDBJ databases">
        <title>Complete sequence of Thiocystis violascens DSM 198.</title>
        <authorList>
            <consortium name="US DOE Joint Genome Institute"/>
            <person name="Lucas S."/>
            <person name="Han J."/>
            <person name="Lapidus A."/>
            <person name="Cheng J.-F."/>
            <person name="Goodwin L."/>
            <person name="Pitluck S."/>
            <person name="Peters L."/>
            <person name="Ovchinnikova G."/>
            <person name="Teshima H."/>
            <person name="Detter J.C."/>
            <person name="Han C."/>
            <person name="Tapia R."/>
            <person name="Land M."/>
            <person name="Hauser L."/>
            <person name="Kyrpides N."/>
            <person name="Ivanova N."/>
            <person name="Pagani I."/>
            <person name="Vogl K."/>
            <person name="Liu Z."/>
            <person name="Frigaard N.-U."/>
            <person name="Bryant D."/>
            <person name="Woyke T."/>
        </authorList>
    </citation>
    <scope>NUCLEOTIDE SEQUENCE [LARGE SCALE GENOMIC DNA]</scope>
    <source>
        <strain evidence="2">ATCC 17096 / DSM 198 / 6111</strain>
    </source>
</reference>